<keyword evidence="1 6" id="KW-0645">Protease</keyword>
<evidence type="ECO:0000313" key="10">
    <source>
        <dbReference type="Proteomes" id="UP000634919"/>
    </source>
</evidence>
<evidence type="ECO:0000256" key="3">
    <source>
        <dbReference type="ARBA" id="ARBA00022801"/>
    </source>
</evidence>
<sequence>MAPRWLLRIGSALLTAAVLQGCASTTNSGAIGLQRSQLMLVSSDTINAQAAKGFQQLTADAQAKKKLNTDAAMTQRVRRIGNDLIAHVGVFRPDAKNWAWEINVFESDAINAFCAPGGKIGVYTGIVQKLKLTDDELAAIMGHEIAHALREHSREQASQKTLSSLITSTVAAATGMPGEIMDAGSQMLVHLPNSRAMELESDIIGLELMARAGYDPRNASSVWKKMQQISGGSQGSSFLSTHPAGADRIAALDAYVPKVMPLYQQALSQRKTSMPRR</sequence>
<keyword evidence="7" id="KW-0732">Signal</keyword>
<evidence type="ECO:0000256" key="7">
    <source>
        <dbReference type="SAM" id="SignalP"/>
    </source>
</evidence>
<evidence type="ECO:0000256" key="4">
    <source>
        <dbReference type="ARBA" id="ARBA00022833"/>
    </source>
</evidence>
<dbReference type="PANTHER" id="PTHR22726:SF1">
    <property type="entry name" value="METALLOENDOPEPTIDASE OMA1, MITOCHONDRIAL"/>
    <property type="match status" value="1"/>
</dbReference>
<keyword evidence="5 6" id="KW-0482">Metalloprotease</keyword>
<comment type="cofactor">
    <cofactor evidence="6">
        <name>Zn(2+)</name>
        <dbReference type="ChEBI" id="CHEBI:29105"/>
    </cofactor>
    <text evidence="6">Binds 1 zinc ion per subunit.</text>
</comment>
<proteinExistence type="inferred from homology"/>
<evidence type="ECO:0000256" key="1">
    <source>
        <dbReference type="ARBA" id="ARBA00022670"/>
    </source>
</evidence>
<evidence type="ECO:0000259" key="8">
    <source>
        <dbReference type="Pfam" id="PF01435"/>
    </source>
</evidence>
<keyword evidence="4 6" id="KW-0862">Zinc</keyword>
<accession>A0ABR8SBX9</accession>
<dbReference type="Proteomes" id="UP000634919">
    <property type="component" value="Unassembled WGS sequence"/>
</dbReference>
<keyword evidence="2" id="KW-0479">Metal-binding</keyword>
<evidence type="ECO:0000256" key="2">
    <source>
        <dbReference type="ARBA" id="ARBA00022723"/>
    </source>
</evidence>
<keyword evidence="3 6" id="KW-0378">Hydrolase</keyword>
<dbReference type="PROSITE" id="PS51257">
    <property type="entry name" value="PROKAR_LIPOPROTEIN"/>
    <property type="match status" value="1"/>
</dbReference>
<evidence type="ECO:0000256" key="5">
    <source>
        <dbReference type="ARBA" id="ARBA00023049"/>
    </source>
</evidence>
<comment type="similarity">
    <text evidence="6">Belongs to the peptidase M48 family.</text>
</comment>
<feature type="chain" id="PRO_5046265232" evidence="7">
    <location>
        <begin position="24"/>
        <end position="277"/>
    </location>
</feature>
<gene>
    <name evidence="9" type="ORF">H9646_10840</name>
</gene>
<comment type="caution">
    <text evidence="9">The sequence shown here is derived from an EMBL/GenBank/DDBJ whole genome shotgun (WGS) entry which is preliminary data.</text>
</comment>
<keyword evidence="10" id="KW-1185">Reference proteome</keyword>
<dbReference type="InterPro" id="IPR001915">
    <property type="entry name" value="Peptidase_M48"/>
</dbReference>
<evidence type="ECO:0000256" key="6">
    <source>
        <dbReference type="RuleBase" id="RU003983"/>
    </source>
</evidence>
<organism evidence="9 10">
    <name type="scientific">Comamonas avium</name>
    <dbReference type="NCBI Taxonomy" id="2762231"/>
    <lineage>
        <taxon>Bacteria</taxon>
        <taxon>Pseudomonadati</taxon>
        <taxon>Pseudomonadota</taxon>
        <taxon>Betaproteobacteria</taxon>
        <taxon>Burkholderiales</taxon>
        <taxon>Comamonadaceae</taxon>
        <taxon>Comamonas</taxon>
    </lineage>
</organism>
<protein>
    <submittedName>
        <fullName evidence="9">M48 family metallopeptidase</fullName>
    </submittedName>
</protein>
<dbReference type="Pfam" id="PF01435">
    <property type="entry name" value="Peptidase_M48"/>
    <property type="match status" value="1"/>
</dbReference>
<evidence type="ECO:0000313" key="9">
    <source>
        <dbReference type="EMBL" id="MBD7960983.1"/>
    </source>
</evidence>
<dbReference type="PANTHER" id="PTHR22726">
    <property type="entry name" value="METALLOENDOPEPTIDASE OMA1"/>
    <property type="match status" value="1"/>
</dbReference>
<dbReference type="CDD" id="cd07331">
    <property type="entry name" value="M48C_Oma1_like"/>
    <property type="match status" value="1"/>
</dbReference>
<name>A0ABR8SBX9_9BURK</name>
<feature type="domain" description="Peptidase M48" evidence="8">
    <location>
        <begin position="74"/>
        <end position="255"/>
    </location>
</feature>
<dbReference type="InterPro" id="IPR051156">
    <property type="entry name" value="Mito/Outer_Membr_Metalloprot"/>
</dbReference>
<dbReference type="EMBL" id="JACSQK010000005">
    <property type="protein sequence ID" value="MBD7960983.1"/>
    <property type="molecule type" value="Genomic_DNA"/>
</dbReference>
<reference evidence="9 10" key="1">
    <citation type="submission" date="2020-08" db="EMBL/GenBank/DDBJ databases">
        <title>A Genomic Blueprint of the Chicken Gut Microbiome.</title>
        <authorList>
            <person name="Gilroy R."/>
            <person name="Ravi A."/>
            <person name="Getino M."/>
            <person name="Pursley I."/>
            <person name="Horton D.L."/>
            <person name="Alikhan N.-F."/>
            <person name="Baker D."/>
            <person name="Gharbi K."/>
            <person name="Hall N."/>
            <person name="Watson M."/>
            <person name="Adriaenssens E.M."/>
            <person name="Foster-Nyarko E."/>
            <person name="Jarju S."/>
            <person name="Secka A."/>
            <person name="Antonio M."/>
            <person name="Oren A."/>
            <person name="Chaudhuri R."/>
            <person name="La Ragione R.M."/>
            <person name="Hildebrand F."/>
            <person name="Pallen M.J."/>
        </authorList>
    </citation>
    <scope>NUCLEOTIDE SEQUENCE [LARGE SCALE GENOMIC DNA]</scope>
    <source>
        <strain evidence="9 10">Sa2CVA6</strain>
    </source>
</reference>
<dbReference type="Gene3D" id="3.30.2010.10">
    <property type="entry name" value="Metalloproteases ('zincins'), catalytic domain"/>
    <property type="match status" value="1"/>
</dbReference>
<feature type="signal peptide" evidence="7">
    <location>
        <begin position="1"/>
        <end position="23"/>
    </location>
</feature>